<name>A0ABU5RPF9_9PSEU</name>
<dbReference type="EMBL" id="JAYFSI010000020">
    <property type="protein sequence ID" value="MEA5367176.1"/>
    <property type="molecule type" value="Genomic_DNA"/>
</dbReference>
<gene>
    <name evidence="1" type="ORF">VA596_47150</name>
</gene>
<sequence>MEDGEGEADIGERAMPVGWDRQLHVPGQVIQAVRGEFRHARAGEPDGVEQRGVGEARTVVALAVQQGPLGCGVVRDKQDRVAGLSLKP</sequence>
<protein>
    <submittedName>
        <fullName evidence="1">Uncharacterized protein</fullName>
    </submittedName>
</protein>
<proteinExistence type="predicted"/>
<evidence type="ECO:0000313" key="1">
    <source>
        <dbReference type="EMBL" id="MEA5367176.1"/>
    </source>
</evidence>
<evidence type="ECO:0000313" key="2">
    <source>
        <dbReference type="Proteomes" id="UP001304298"/>
    </source>
</evidence>
<keyword evidence="2" id="KW-1185">Reference proteome</keyword>
<comment type="caution">
    <text evidence="1">The sequence shown here is derived from an EMBL/GenBank/DDBJ whole genome shotgun (WGS) entry which is preliminary data.</text>
</comment>
<reference evidence="1 2" key="1">
    <citation type="submission" date="2023-12" db="EMBL/GenBank/DDBJ databases">
        <title>Amycolatopsis sp. V23-08.</title>
        <authorList>
            <person name="Somphong A."/>
        </authorList>
    </citation>
    <scope>NUCLEOTIDE SEQUENCE [LARGE SCALE GENOMIC DNA]</scope>
    <source>
        <strain evidence="1 2">V23-08</strain>
    </source>
</reference>
<accession>A0ABU5RPF9</accession>
<dbReference type="Proteomes" id="UP001304298">
    <property type="component" value="Unassembled WGS sequence"/>
</dbReference>
<organism evidence="1 2">
    <name type="scientific">Amycolatopsis heterodermiae</name>
    <dbReference type="NCBI Taxonomy" id="3110235"/>
    <lineage>
        <taxon>Bacteria</taxon>
        <taxon>Bacillati</taxon>
        <taxon>Actinomycetota</taxon>
        <taxon>Actinomycetes</taxon>
        <taxon>Pseudonocardiales</taxon>
        <taxon>Pseudonocardiaceae</taxon>
        <taxon>Amycolatopsis</taxon>
    </lineage>
</organism>